<feature type="domain" description="RNA polymerase Rpb2" evidence="13">
    <location>
        <begin position="548"/>
        <end position="615"/>
    </location>
</feature>
<dbReference type="GO" id="GO:0003899">
    <property type="term" value="F:DNA-directed RNA polymerase activity"/>
    <property type="evidence" value="ECO:0007669"/>
    <property type="project" value="UniProtKB-UniRule"/>
</dbReference>
<evidence type="ECO:0000313" key="16">
    <source>
        <dbReference type="EMBL" id="OOP60565.1"/>
    </source>
</evidence>
<evidence type="ECO:0000259" key="9">
    <source>
        <dbReference type="Pfam" id="PF00562"/>
    </source>
</evidence>
<evidence type="ECO:0000313" key="18">
    <source>
        <dbReference type="Proteomes" id="UP001383392"/>
    </source>
</evidence>
<name>A0A1S9M5L5_9MOLU</name>
<dbReference type="EC" id="2.7.7.6" evidence="6 8"/>
<dbReference type="OrthoDB" id="9803954at2"/>
<accession>A0A1S9M5L5</accession>
<dbReference type="Pfam" id="PF04565">
    <property type="entry name" value="RNA_pol_Rpb2_3"/>
    <property type="match status" value="1"/>
</dbReference>
<comment type="function">
    <text evidence="6 8">DNA-dependent RNA polymerase catalyzes the transcription of DNA into RNA using the four ribonucleoside triphosphates as substrates.</text>
</comment>
<dbReference type="CDD" id="cd00653">
    <property type="entry name" value="RNA_pol_B_RPB2"/>
    <property type="match status" value="1"/>
</dbReference>
<dbReference type="Proteomes" id="UP000189722">
    <property type="component" value="Unassembled WGS sequence"/>
</dbReference>
<dbReference type="Pfam" id="PF10385">
    <property type="entry name" value="RNA_pol_Rpb2_45"/>
    <property type="match status" value="1"/>
</dbReference>
<keyword evidence="4 6" id="KW-0804">Transcription</keyword>
<dbReference type="Gene3D" id="2.30.150.10">
    <property type="entry name" value="DNA-directed RNA polymerase, beta subunit, external 1 domain"/>
    <property type="match status" value="1"/>
</dbReference>
<dbReference type="Pfam" id="PF04560">
    <property type="entry name" value="RNA_pol_Rpb2_7"/>
    <property type="match status" value="1"/>
</dbReference>
<evidence type="ECO:0000256" key="8">
    <source>
        <dbReference type="RuleBase" id="RU363031"/>
    </source>
</evidence>
<dbReference type="EMBL" id="MWKN01000002">
    <property type="protein sequence ID" value="OOP60565.1"/>
    <property type="molecule type" value="Genomic_DNA"/>
</dbReference>
<gene>
    <name evidence="6" type="primary">rpoB</name>
    <name evidence="16" type="ORF">B2G44_00185</name>
    <name evidence="15" type="ORF">OC712_00080</name>
</gene>
<dbReference type="InterPro" id="IPR007641">
    <property type="entry name" value="RNA_pol_Rpb2_7"/>
</dbReference>
<dbReference type="RefSeq" id="WP_078122856.1">
    <property type="nucleotide sequence ID" value="NZ_JAOSJG010000001.1"/>
</dbReference>
<evidence type="ECO:0000256" key="3">
    <source>
        <dbReference type="ARBA" id="ARBA00022695"/>
    </source>
</evidence>
<comment type="subunit">
    <text evidence="6 8">The RNAP catalytic core consists of 2 alpha, 1 beta, 1 beta' and 1 omega subunit. When a sigma factor is associated with the core the holoenzyme is formed, which can initiate transcription.</text>
</comment>
<dbReference type="InterPro" id="IPR042107">
    <property type="entry name" value="DNA-dir_RNA_pol_bsu_ext_1_sf"/>
</dbReference>
<evidence type="ECO:0000256" key="5">
    <source>
        <dbReference type="ARBA" id="ARBA00048552"/>
    </source>
</evidence>
<reference evidence="16 17" key="1">
    <citation type="submission" date="2017-02" db="EMBL/GenBank/DDBJ databases">
        <title>A draft genome of 'Candidatus Phytoplasma aurantifolia' the agent of the witches-broom disease of lime.</title>
        <authorList>
            <person name="Foissac X."/>
            <person name="Carle P."/>
        </authorList>
    </citation>
    <scope>NUCLEOTIDE SEQUENCE [LARGE SCALE GENOMIC DNA]</scope>
    <source>
        <strain evidence="16 17">WBDL</strain>
    </source>
</reference>
<evidence type="ECO:0000256" key="6">
    <source>
        <dbReference type="HAMAP-Rule" id="MF_01321"/>
    </source>
</evidence>
<dbReference type="PANTHER" id="PTHR20856">
    <property type="entry name" value="DNA-DIRECTED RNA POLYMERASE I SUBUNIT 2"/>
    <property type="match status" value="1"/>
</dbReference>
<dbReference type="GO" id="GO:0000428">
    <property type="term" value="C:DNA-directed RNA polymerase complex"/>
    <property type="evidence" value="ECO:0007669"/>
    <property type="project" value="UniProtKB-KW"/>
</dbReference>
<dbReference type="InterPro" id="IPR019462">
    <property type="entry name" value="DNA-dir_RNA_pol_bsu_external_1"/>
</dbReference>
<evidence type="ECO:0000259" key="11">
    <source>
        <dbReference type="Pfam" id="PF04561"/>
    </source>
</evidence>
<dbReference type="GO" id="GO:0006351">
    <property type="term" value="P:DNA-templated transcription"/>
    <property type="evidence" value="ECO:0007669"/>
    <property type="project" value="UniProtKB-UniRule"/>
</dbReference>
<dbReference type="HAMAP" id="MF_01321">
    <property type="entry name" value="RNApol_bact_RpoB"/>
    <property type="match status" value="1"/>
</dbReference>
<keyword evidence="2 6" id="KW-0808">Transferase</keyword>
<dbReference type="InterPro" id="IPR007120">
    <property type="entry name" value="DNA-dir_RNAP_su2_dom"/>
</dbReference>
<sequence>MKKYCNVKYGNKVERRNYSKMKYDLDLPNLIEIQTKSFQEFLNYGIKTSLKSIFPIESYNGDLKLHFNDFFLEEPKFNAEESRKRGFTYSAELFLNVTLENVITQQTKKARILMTDLPLMTVAGTFIINGTERVVVSQIVRSAGAYFTSKLDNKINKNRFTAQIIPTRGAWIEFEQNNKDFLYAKLDRSKKIPLTKFIHALGFDTQKEIEKAFGINSLLDLSFNKDNDSNCNDAIVELYSKLHQGERVPTNAAREFIRNRLFDKDKYDLSLVGRYKLNRKLDVLNRAENTFLAQDIKDLTNNKILFSAGTFLNYEVIKKLSLHRDKFRVELVNSDFHLQNQNHDNNLFTYRKNINDDQIYIKEDILHFQTGQVLIKADTLLDDDVLKILLETHKYNIDDKIMKYFANKEYVHKVVKDRQKVFNESLEVYVVDNKNNKRFIKIIGNDQSEDAENIVLSDIIASISYYLNLYHNIGTIDDIDHLGNRRLRLIGELLKNQLRVGLNRTKKNIKDRMSISKFESITPGGLFNFSSLSMAIKTFFCSSRLSHFMDQINPLAIITQKRRISALGSGGIDRDRAGVELRDVNDSYYGRLCPIETPEGPSIGLICSLATYAQVDRYGFIETPFFKVIHENGKSVVSHQYEYLTSIQEENRIIATSSSCLNDDFSFKQTKVIARRNGEISLYNVDQIDYIDVSPKQIVSVATASIPFLEHNDASRALMGANMQRQALPLLISEAPIVATGIEHRIVKDSGCVVVAEDDGIVVYVDAKKIIIENNHGEQKSYILSTFDKSNQDTLILQKPIVKLNENVHKGDIIADGSSTHQGELALGKNVTVAFMTWDGYNYEDAVILSERLVQEDIFTSVHISKYEIQVRELKKGAGREEITREIPNVSAEAIKNLDSRGIIIPGSEVNEGDYLVGKIIIIPQSSLENNPYEKLIQTIIGEKSRDYKDVSLKVPCGESGIVQSVQYFSVKKGDFISTPGVNEIIKVYIAKKRKIREGDKIAGRHGNKGVISCIASKVDMPYMSDGTPVDVILNPLGVPSRMNIGQILEMHLGMAAYKLNIKVATPVLDGADNEDLKNIMQEANLPFDGKMILYDGRTGESYDNPISVGILYMLKLSHMVEDKIHARNVGTYTLILQQPGSGRNFLGGQRIGEMETWSLLAYGAAHTLQEILTLKSDDIIGRNQLYHAIVNGLRFPKPSIPESFRVFTKELQALGLHVELIKADTKDNQINRSLVSNNKENKK</sequence>
<dbReference type="InterPro" id="IPR037033">
    <property type="entry name" value="DNA-dir_RNAP_su2_hyb_sf"/>
</dbReference>
<keyword evidence="3 6" id="KW-0548">Nucleotidyltransferase</keyword>
<evidence type="ECO:0000259" key="12">
    <source>
        <dbReference type="Pfam" id="PF04563"/>
    </source>
</evidence>
<feature type="domain" description="DNA-directed RNA polymerase beta subunit external 1" evidence="14">
    <location>
        <begin position="634"/>
        <end position="694"/>
    </location>
</feature>
<dbReference type="GO" id="GO:0032549">
    <property type="term" value="F:ribonucleoside binding"/>
    <property type="evidence" value="ECO:0007669"/>
    <property type="project" value="InterPro"/>
</dbReference>
<dbReference type="SUPFAM" id="SSF64484">
    <property type="entry name" value="beta and beta-prime subunits of DNA dependent RNA-polymerase"/>
    <property type="match status" value="2"/>
</dbReference>
<keyword evidence="18" id="KW-1185">Reference proteome</keyword>
<dbReference type="STRING" id="180978.B2G44_00185"/>
<evidence type="ECO:0000256" key="2">
    <source>
        <dbReference type="ARBA" id="ARBA00022679"/>
    </source>
</evidence>
<dbReference type="InterPro" id="IPR007121">
    <property type="entry name" value="RNA_pol_bsu_CS"/>
</dbReference>
<evidence type="ECO:0000256" key="4">
    <source>
        <dbReference type="ARBA" id="ARBA00023163"/>
    </source>
</evidence>
<evidence type="ECO:0000259" key="13">
    <source>
        <dbReference type="Pfam" id="PF04565"/>
    </source>
</evidence>
<feature type="domain" description="RNA polymerase beta subunit protrusion" evidence="12">
    <location>
        <begin position="29"/>
        <end position="517"/>
    </location>
</feature>
<feature type="domain" description="DNA-directed RNA polymerase subunit 2 hybrid-binding" evidence="9">
    <location>
        <begin position="755"/>
        <end position="1145"/>
    </location>
</feature>
<dbReference type="Proteomes" id="UP001383392">
    <property type="component" value="Unassembled WGS sequence"/>
</dbReference>
<evidence type="ECO:0000313" key="15">
    <source>
        <dbReference type="EMBL" id="MEK0308892.1"/>
    </source>
</evidence>
<proteinExistence type="inferred from homology"/>
<dbReference type="Gene3D" id="3.90.1800.10">
    <property type="entry name" value="RNA polymerase alpha subunit dimerisation domain"/>
    <property type="match status" value="1"/>
</dbReference>
<dbReference type="InterPro" id="IPR007644">
    <property type="entry name" value="RNA_pol_bsu_protrusion"/>
</dbReference>
<dbReference type="Gene3D" id="2.40.270.10">
    <property type="entry name" value="DNA-directed RNA polymerase, subunit 2, domain 6"/>
    <property type="match status" value="3"/>
</dbReference>
<dbReference type="Pfam" id="PF04561">
    <property type="entry name" value="RNA_pol_Rpb2_2"/>
    <property type="match status" value="2"/>
</dbReference>
<dbReference type="Pfam" id="PF04563">
    <property type="entry name" value="RNA_pol_Rpb2_1"/>
    <property type="match status" value="1"/>
</dbReference>
<comment type="catalytic activity">
    <reaction evidence="5 6 8">
        <text>RNA(n) + a ribonucleoside 5'-triphosphate = RNA(n+1) + diphosphate</text>
        <dbReference type="Rhea" id="RHEA:21248"/>
        <dbReference type="Rhea" id="RHEA-COMP:14527"/>
        <dbReference type="Rhea" id="RHEA-COMP:17342"/>
        <dbReference type="ChEBI" id="CHEBI:33019"/>
        <dbReference type="ChEBI" id="CHEBI:61557"/>
        <dbReference type="ChEBI" id="CHEBI:140395"/>
        <dbReference type="EC" id="2.7.7.6"/>
    </reaction>
</comment>
<evidence type="ECO:0000256" key="1">
    <source>
        <dbReference type="ARBA" id="ARBA00022478"/>
    </source>
</evidence>
<keyword evidence="1 6" id="KW-0240">DNA-directed RNA polymerase</keyword>
<feature type="domain" description="RNA polymerase Rpb2" evidence="11">
    <location>
        <begin position="377"/>
        <end position="488"/>
    </location>
</feature>
<dbReference type="InterPro" id="IPR037034">
    <property type="entry name" value="RNA_pol_Rpb2_2_sf"/>
</dbReference>
<dbReference type="InterPro" id="IPR010243">
    <property type="entry name" value="RNA_pol_bsu_bac"/>
</dbReference>
<organism evidence="16 17">
    <name type="scientific">Candidatus Phytoplasma citri</name>
    <dbReference type="NCBI Taxonomy" id="180978"/>
    <lineage>
        <taxon>Bacteria</taxon>
        <taxon>Bacillati</taxon>
        <taxon>Mycoplasmatota</taxon>
        <taxon>Mollicutes</taxon>
        <taxon>Acholeplasmatales</taxon>
        <taxon>Acholeplasmataceae</taxon>
        <taxon>Candidatus Phytoplasma</taxon>
        <taxon>16SrII (Peanut WB group)</taxon>
    </lineage>
</organism>
<dbReference type="Gene3D" id="3.90.1100.10">
    <property type="match status" value="1"/>
</dbReference>
<feature type="domain" description="RNA polymerase Rpb2" evidence="11">
    <location>
        <begin position="141"/>
        <end position="297"/>
    </location>
</feature>
<dbReference type="GO" id="GO:0003677">
    <property type="term" value="F:DNA binding"/>
    <property type="evidence" value="ECO:0007669"/>
    <property type="project" value="UniProtKB-UniRule"/>
</dbReference>
<reference evidence="15 18" key="2">
    <citation type="journal article" date="2023" name="Int. J. Syst. Evol. Microbiol.">
        <title>The observation of taxonomic boundaries for the 16SrII and 16SrXXV phytoplasmas using genome-based delimitation.</title>
        <authorList>
            <person name="Rodrigues Jardim B."/>
            <person name="Tran-Nguyen L.T.T."/>
            <person name="Gambley C."/>
            <person name="Al-Sadi A.M."/>
            <person name="Al-Subhi A.M."/>
            <person name="Foissac X."/>
            <person name="Salar P."/>
            <person name="Cai H."/>
            <person name="Yang J.Y."/>
            <person name="Davis R."/>
            <person name="Jones L."/>
            <person name="Rodoni B."/>
            <person name="Constable F.E."/>
        </authorList>
    </citation>
    <scope>NUCLEOTIDE SEQUENCE [LARGE SCALE GENOMIC DNA]</scope>
    <source>
        <strain evidence="15">BAWM-OMN-P75</strain>
    </source>
</reference>
<dbReference type="InterPro" id="IPR007642">
    <property type="entry name" value="RNA_pol_Rpb2_2"/>
</dbReference>
<protein>
    <recommendedName>
        <fullName evidence="6 8">DNA-directed RNA polymerase subunit beta</fullName>
        <shortName evidence="6">RNAP subunit beta</shortName>
        <ecNumber evidence="6 8">2.7.7.6</ecNumber>
    </recommendedName>
    <alternativeName>
        <fullName evidence="6">RNA polymerase subunit beta</fullName>
    </alternativeName>
    <alternativeName>
        <fullName evidence="6">Transcriptase subunit beta</fullName>
    </alternativeName>
</protein>
<dbReference type="InterPro" id="IPR015712">
    <property type="entry name" value="DNA-dir_RNA_pol_su2"/>
</dbReference>
<dbReference type="NCBIfam" id="NF001616">
    <property type="entry name" value="PRK00405.1"/>
    <property type="match status" value="1"/>
</dbReference>
<comment type="caution">
    <text evidence="16">The sequence shown here is derived from an EMBL/GenBank/DDBJ whole genome shotgun (WGS) entry which is preliminary data.</text>
</comment>
<comment type="similarity">
    <text evidence="6 7">Belongs to the RNA polymerase beta chain family.</text>
</comment>
<evidence type="ECO:0000259" key="14">
    <source>
        <dbReference type="Pfam" id="PF10385"/>
    </source>
</evidence>
<dbReference type="PROSITE" id="PS01166">
    <property type="entry name" value="RNA_POL_BETA"/>
    <property type="match status" value="1"/>
</dbReference>
<evidence type="ECO:0000313" key="17">
    <source>
        <dbReference type="Proteomes" id="UP000189722"/>
    </source>
</evidence>
<feature type="domain" description="RNA polymerase Rpb2" evidence="10">
    <location>
        <begin position="1148"/>
        <end position="1222"/>
    </location>
</feature>
<dbReference type="Gene3D" id="2.40.50.100">
    <property type="match status" value="1"/>
</dbReference>
<evidence type="ECO:0000256" key="7">
    <source>
        <dbReference type="RuleBase" id="RU000434"/>
    </source>
</evidence>
<dbReference type="Pfam" id="PF00562">
    <property type="entry name" value="RNA_pol_Rpb2_6"/>
    <property type="match status" value="1"/>
</dbReference>
<evidence type="ECO:0000259" key="10">
    <source>
        <dbReference type="Pfam" id="PF04560"/>
    </source>
</evidence>
<dbReference type="AlphaFoldDB" id="A0A1S9M5L5"/>
<dbReference type="Gene3D" id="3.90.1110.10">
    <property type="entry name" value="RNA polymerase Rpb2, domain 2"/>
    <property type="match status" value="1"/>
</dbReference>
<dbReference type="EMBL" id="JAOSJG010000001">
    <property type="protein sequence ID" value="MEK0308892.1"/>
    <property type="molecule type" value="Genomic_DNA"/>
</dbReference>
<dbReference type="InterPro" id="IPR007645">
    <property type="entry name" value="RNA_pol_Rpb2_3"/>
</dbReference>